<reference evidence="2 3" key="1">
    <citation type="submission" date="2019-10" db="EMBL/GenBank/DDBJ databases">
        <title>Gracilibacillus sp. nov. isolated from rice seeds.</title>
        <authorList>
            <person name="He S."/>
        </authorList>
    </citation>
    <scope>NUCLEOTIDE SEQUENCE [LARGE SCALE GENOMIC DNA]</scope>
    <source>
        <strain evidence="2 3">TD8</strain>
    </source>
</reference>
<name>A0A7C8GVV4_9BACI</name>
<organism evidence="2 3">
    <name type="scientific">Gracilibacillus oryzae</name>
    <dbReference type="NCBI Taxonomy" id="1672701"/>
    <lineage>
        <taxon>Bacteria</taxon>
        <taxon>Bacillati</taxon>
        <taxon>Bacillota</taxon>
        <taxon>Bacilli</taxon>
        <taxon>Bacillales</taxon>
        <taxon>Bacillaceae</taxon>
        <taxon>Gracilibacillus</taxon>
    </lineage>
</organism>
<accession>A0A7C8GVV4</accession>
<protein>
    <recommendedName>
        <fullName evidence="1">Phage neck terminator protein gp12-like domain-containing protein</fullName>
    </recommendedName>
</protein>
<evidence type="ECO:0000259" key="1">
    <source>
        <dbReference type="Pfam" id="PF23961"/>
    </source>
</evidence>
<evidence type="ECO:0000313" key="2">
    <source>
        <dbReference type="EMBL" id="KAB8139267.1"/>
    </source>
</evidence>
<comment type="caution">
    <text evidence="2">The sequence shown here is derived from an EMBL/GenBank/DDBJ whole genome shotgun (WGS) entry which is preliminary data.</text>
</comment>
<dbReference type="OrthoDB" id="2921463at2"/>
<evidence type="ECO:0000313" key="3">
    <source>
        <dbReference type="Proteomes" id="UP000480246"/>
    </source>
</evidence>
<gene>
    <name evidence="2" type="ORF">F9U64_01185</name>
</gene>
<sequence>MIRHSEISEFIRSHLWDDHEIYFTDVESVKEKPPYPFVSHKFTSPYIEQAHGPNIAFDGAKEIETHTTQPTMTISFTVYSTDRDECLDAAISFRNWVSFLLPRYLEDERLDVVIVNVEQVQDRTVFIETEYEFRHGFDVMLRTTNSIQRQTDRIDYVEINDRVISIKGE</sequence>
<dbReference type="InterPro" id="IPR057087">
    <property type="entry name" value="Gp12-like"/>
</dbReference>
<dbReference type="Pfam" id="PF23961">
    <property type="entry name" value="Phage_tail_terminator_9"/>
    <property type="match status" value="1"/>
</dbReference>
<feature type="domain" description="Phage neck terminator protein gp12-like" evidence="1">
    <location>
        <begin position="26"/>
        <end position="159"/>
    </location>
</feature>
<dbReference type="RefSeq" id="WP_153400945.1">
    <property type="nucleotide sequence ID" value="NZ_ML762424.1"/>
</dbReference>
<dbReference type="EMBL" id="WEID01000005">
    <property type="protein sequence ID" value="KAB8139267.1"/>
    <property type="molecule type" value="Genomic_DNA"/>
</dbReference>
<keyword evidence="3" id="KW-1185">Reference proteome</keyword>
<dbReference type="AlphaFoldDB" id="A0A7C8GVV4"/>
<proteinExistence type="predicted"/>
<dbReference type="Proteomes" id="UP000480246">
    <property type="component" value="Unassembled WGS sequence"/>
</dbReference>
<dbReference type="NCBIfam" id="NF047498">
    <property type="entry name" value="LIC_12616_fam"/>
    <property type="match status" value="1"/>
</dbReference>